<dbReference type="InterPro" id="IPR050093">
    <property type="entry name" value="ABC_SmlMolc_Importer"/>
</dbReference>
<reference evidence="8" key="1">
    <citation type="submission" date="2015-10" db="EMBL/GenBank/DDBJ databases">
        <title>Draft Genome Sequences of 11 Lactococcus lactis subspecies cremoris strains.</title>
        <authorList>
            <person name="Wels M."/>
            <person name="Backus L."/>
            <person name="Boekhorst J."/>
            <person name="Dijkstra A."/>
            <person name="Beerthuizen M."/>
            <person name="Kelly W."/>
            <person name="Siezen R."/>
            <person name="Bachmann H."/>
            <person name="Van Hijum S."/>
        </authorList>
    </citation>
    <scope>NUCLEOTIDE SEQUENCE [LARGE SCALE GENOMIC DNA]</scope>
    <source>
        <strain evidence="8">KF282</strain>
    </source>
</reference>
<dbReference type="InterPro" id="IPR027417">
    <property type="entry name" value="P-loop_NTPase"/>
</dbReference>
<dbReference type="PROSITE" id="PS50893">
    <property type="entry name" value="ABC_TRANSPORTER_2"/>
    <property type="match status" value="1"/>
</dbReference>
<evidence type="ECO:0000259" key="6">
    <source>
        <dbReference type="PROSITE" id="PS50893"/>
    </source>
</evidence>
<keyword evidence="1" id="KW-0813">Transport</keyword>
<proteinExistence type="predicted"/>
<accession>A0A0V8CNA3</accession>
<feature type="coiled-coil region" evidence="5">
    <location>
        <begin position="344"/>
        <end position="416"/>
    </location>
</feature>
<dbReference type="SUPFAM" id="SSF50331">
    <property type="entry name" value="MOP-like"/>
    <property type="match status" value="1"/>
</dbReference>
<organism evidence="7 8">
    <name type="scientific">Lactococcus lactis subsp. lactis</name>
    <name type="common">Streptococcus lactis</name>
    <dbReference type="NCBI Taxonomy" id="1360"/>
    <lineage>
        <taxon>Bacteria</taxon>
        <taxon>Bacillati</taxon>
        <taxon>Bacillota</taxon>
        <taxon>Bacilli</taxon>
        <taxon>Lactobacillales</taxon>
        <taxon>Streptococcaceae</taxon>
        <taxon>Lactococcus</taxon>
    </lineage>
</organism>
<dbReference type="PANTHER" id="PTHR42781">
    <property type="entry name" value="SPERMIDINE/PUTRESCINE IMPORT ATP-BINDING PROTEIN POTA"/>
    <property type="match status" value="1"/>
</dbReference>
<evidence type="ECO:0000313" key="8">
    <source>
        <dbReference type="Proteomes" id="UP000053058"/>
    </source>
</evidence>
<dbReference type="SUPFAM" id="SSF52540">
    <property type="entry name" value="P-loop containing nucleoside triphosphate hydrolases"/>
    <property type="match status" value="1"/>
</dbReference>
<dbReference type="GO" id="GO:0016887">
    <property type="term" value="F:ATP hydrolysis activity"/>
    <property type="evidence" value="ECO:0007669"/>
    <property type="project" value="InterPro"/>
</dbReference>
<dbReference type="FunFam" id="3.40.50.300:FF:000042">
    <property type="entry name" value="Maltose/maltodextrin ABC transporter, ATP-binding protein"/>
    <property type="match status" value="1"/>
</dbReference>
<dbReference type="PATRIC" id="fig|1360.105.peg.86"/>
<keyword evidence="5" id="KW-0175">Coiled coil</keyword>
<keyword evidence="4" id="KW-1278">Translocase</keyword>
<keyword evidence="2" id="KW-0547">Nucleotide-binding</keyword>
<evidence type="ECO:0000256" key="5">
    <source>
        <dbReference type="SAM" id="Coils"/>
    </source>
</evidence>
<dbReference type="PANTHER" id="PTHR42781:SF4">
    <property type="entry name" value="SPERMIDINE_PUTRESCINE IMPORT ATP-BINDING PROTEIN POTA"/>
    <property type="match status" value="1"/>
</dbReference>
<dbReference type="GO" id="GO:0140359">
    <property type="term" value="F:ABC-type transporter activity"/>
    <property type="evidence" value="ECO:0007669"/>
    <property type="project" value="UniProtKB-ARBA"/>
</dbReference>
<dbReference type="InterPro" id="IPR008995">
    <property type="entry name" value="Mo/tungstate-bd_C_term_dom"/>
</dbReference>
<dbReference type="Gene3D" id="2.40.50.100">
    <property type="match status" value="1"/>
</dbReference>
<dbReference type="GO" id="GO:0005524">
    <property type="term" value="F:ATP binding"/>
    <property type="evidence" value="ECO:0007669"/>
    <property type="project" value="UniProtKB-KW"/>
</dbReference>
<dbReference type="Pfam" id="PF00005">
    <property type="entry name" value="ABC_tran"/>
    <property type="match status" value="1"/>
</dbReference>
<evidence type="ECO:0000256" key="1">
    <source>
        <dbReference type="ARBA" id="ARBA00022448"/>
    </source>
</evidence>
<feature type="domain" description="ABC transporter" evidence="6">
    <location>
        <begin position="6"/>
        <end position="238"/>
    </location>
</feature>
<sequence length="428" mass="48485">MSKTIIEFKNVSKTYADTDTTVLKDISFELEEGKFYTLLGASGSGKSTILNIIAGLLDATDGDVILDNKRINDLPANKRNVHTIFQSYALFPNMNVFDNVAFALKIKGVDKKEIAKRVSESLKLVRLDGFEKRSITKLSGGQKQRVAIARAIIDRPKVLLLDESLSALDMKLRKDMQYELRELQQSLGITFIFVTHDQEEALAMSDWVFIMNEGEIVQSGTPTDIYDEPINHFVADFIGESNILNGRMIEDYLVEFNGQKFEAVDGGMRKNEPIEVVIRPEDIWFTLPDEGKFNVKVDTQLFRGVHYEIVAYDEFNNEWLIHSTHKAIVGETVGLDFDPEAIHIMRLNETEEEFDARIEEYVEEEETVGLANAVEEENAEEEAAIQEAVKEALENTMELTELAETVNEILQKQENEPESKNKESGANQ</sequence>
<dbReference type="InterPro" id="IPR017871">
    <property type="entry name" value="ABC_transporter-like_CS"/>
</dbReference>
<dbReference type="RefSeq" id="WP_058219954.1">
    <property type="nucleotide sequence ID" value="NZ_LKLN01000076.1"/>
</dbReference>
<dbReference type="InterPro" id="IPR003439">
    <property type="entry name" value="ABC_transporter-like_ATP-bd"/>
</dbReference>
<keyword evidence="3 7" id="KW-0067">ATP-binding</keyword>
<evidence type="ECO:0000313" key="7">
    <source>
        <dbReference type="EMBL" id="KSU02807.1"/>
    </source>
</evidence>
<evidence type="ECO:0000256" key="4">
    <source>
        <dbReference type="ARBA" id="ARBA00022967"/>
    </source>
</evidence>
<dbReference type="InterPro" id="IPR013611">
    <property type="entry name" value="Transp-assoc_OB_typ2"/>
</dbReference>
<dbReference type="EMBL" id="LKLN01000076">
    <property type="protein sequence ID" value="KSU02807.1"/>
    <property type="molecule type" value="Genomic_DNA"/>
</dbReference>
<name>A0A0V8CNA3_LACLL</name>
<dbReference type="SMART" id="SM00382">
    <property type="entry name" value="AAA"/>
    <property type="match status" value="1"/>
</dbReference>
<evidence type="ECO:0000256" key="3">
    <source>
        <dbReference type="ARBA" id="ARBA00022840"/>
    </source>
</evidence>
<comment type="caution">
    <text evidence="7">The sequence shown here is derived from an EMBL/GenBank/DDBJ whole genome shotgun (WGS) entry which is preliminary data.</text>
</comment>
<dbReference type="PROSITE" id="PS00211">
    <property type="entry name" value="ABC_TRANSPORTER_1"/>
    <property type="match status" value="1"/>
</dbReference>
<dbReference type="AlphaFoldDB" id="A0A0V8CNA3"/>
<gene>
    <name evidence="7" type="ORF">KF282_2011</name>
</gene>
<protein>
    <submittedName>
        <fullName evidence="7">Putrescine transport ATP-binding protein PotA</fullName>
    </submittedName>
</protein>
<evidence type="ECO:0000256" key="2">
    <source>
        <dbReference type="ARBA" id="ARBA00022741"/>
    </source>
</evidence>
<dbReference type="Pfam" id="PF08402">
    <property type="entry name" value="TOBE_2"/>
    <property type="match status" value="1"/>
</dbReference>
<dbReference type="Proteomes" id="UP000053058">
    <property type="component" value="Unassembled WGS sequence"/>
</dbReference>
<dbReference type="InterPro" id="IPR003593">
    <property type="entry name" value="AAA+_ATPase"/>
</dbReference>
<dbReference type="GO" id="GO:0043190">
    <property type="term" value="C:ATP-binding cassette (ABC) transporter complex"/>
    <property type="evidence" value="ECO:0007669"/>
    <property type="project" value="InterPro"/>
</dbReference>
<dbReference type="Gene3D" id="3.40.50.300">
    <property type="entry name" value="P-loop containing nucleotide triphosphate hydrolases"/>
    <property type="match status" value="1"/>
</dbReference>